<accession>A0A084XYH4</accession>
<comment type="caution">
    <text evidence="1">The sequence shown here is derived from an EMBL/GenBank/DDBJ whole genome shotgun (WGS) entry which is preliminary data.</text>
</comment>
<dbReference type="Proteomes" id="UP000019812">
    <property type="component" value="Unassembled WGS sequence"/>
</dbReference>
<organism evidence="1 2">
    <name type="scientific">Candidatus Accumulibacter vicinus</name>
    <dbReference type="NCBI Taxonomy" id="2954382"/>
    <lineage>
        <taxon>Bacteria</taxon>
        <taxon>Pseudomonadati</taxon>
        <taxon>Pseudomonadota</taxon>
        <taxon>Betaproteobacteria</taxon>
        <taxon>Candidatus Accumulibacter</taxon>
    </lineage>
</organism>
<gene>
    <name evidence="1" type="ORF">CAPSK01_002959</name>
</gene>
<proteinExistence type="predicted"/>
<reference evidence="1 2" key="1">
    <citation type="submission" date="2014-07" db="EMBL/GenBank/DDBJ databases">
        <title>Expanding our view of genomic diversity in Candidatus Accumulibacter clades.</title>
        <authorList>
            <person name="Skennerton C.T."/>
            <person name="Barr J.J."/>
            <person name="Slater F.R."/>
            <person name="Bond P.L."/>
            <person name="Tyson G.W."/>
        </authorList>
    </citation>
    <scope>NUCLEOTIDE SEQUENCE [LARGE SCALE GENOMIC DNA]</scope>
    <source>
        <strain evidence="2">SK-01</strain>
    </source>
</reference>
<evidence type="ECO:0000313" key="2">
    <source>
        <dbReference type="Proteomes" id="UP000019812"/>
    </source>
</evidence>
<protein>
    <submittedName>
        <fullName evidence="1">Uncharacterized protein</fullName>
    </submittedName>
</protein>
<dbReference type="AlphaFoldDB" id="A0A084XYH4"/>
<evidence type="ECO:0000313" key="1">
    <source>
        <dbReference type="EMBL" id="KFB67518.1"/>
    </source>
</evidence>
<name>A0A084XYH4_9PROT</name>
<dbReference type="EMBL" id="JDSS02000027">
    <property type="protein sequence ID" value="KFB67518.1"/>
    <property type="molecule type" value="Genomic_DNA"/>
</dbReference>
<sequence>MILARSGALRAVAGLLAALPGRAPLRDTYRAASEKAGTLRAELDVGECWTPWWAWGQPVGAYAVSASQASRGRSGTPGVITKRVMACGFIRPTPPFARR</sequence>